<dbReference type="AlphaFoldDB" id="A0A0S2I1Q6"/>
<dbReference type="OrthoDB" id="680421at2"/>
<dbReference type="PATRIC" id="fig|1307839.3.peg.2709"/>
<evidence type="ECO:0000313" key="3">
    <source>
        <dbReference type="Proteomes" id="UP000064893"/>
    </source>
</evidence>
<reference evidence="2 3" key="1">
    <citation type="submission" date="2015-11" db="EMBL/GenBank/DDBJ databases">
        <title>Description and complete genome sequence of a novel strain predominating in hypersaline microbial mats and representing a new family of the Bacteriodetes phylum.</title>
        <authorList>
            <person name="Spring S."/>
            <person name="Bunk B."/>
            <person name="Sproer C."/>
            <person name="Klenk H.-P."/>
        </authorList>
    </citation>
    <scope>NUCLEOTIDE SEQUENCE [LARGE SCALE GENOMIC DNA]</scope>
    <source>
        <strain evidence="2 3">L21-Spi-D4</strain>
    </source>
</reference>
<dbReference type="SUPFAM" id="SSF51206">
    <property type="entry name" value="cAMP-binding domain-like"/>
    <property type="match status" value="1"/>
</dbReference>
<dbReference type="CDD" id="cd00038">
    <property type="entry name" value="CAP_ED"/>
    <property type="match status" value="1"/>
</dbReference>
<dbReference type="EMBL" id="CP013118">
    <property type="protein sequence ID" value="ALO16202.1"/>
    <property type="molecule type" value="Genomic_DNA"/>
</dbReference>
<dbReference type="InterPro" id="IPR014710">
    <property type="entry name" value="RmlC-like_jellyroll"/>
</dbReference>
<dbReference type="Proteomes" id="UP000064893">
    <property type="component" value="Chromosome"/>
</dbReference>
<dbReference type="InterPro" id="IPR000595">
    <property type="entry name" value="cNMP-bd_dom"/>
</dbReference>
<dbReference type="STRING" id="1307839.L21SP5_02579"/>
<keyword evidence="3" id="KW-1185">Reference proteome</keyword>
<dbReference type="InterPro" id="IPR018490">
    <property type="entry name" value="cNMP-bd_dom_sf"/>
</dbReference>
<accession>A0A0S2I1Q6</accession>
<dbReference type="Pfam" id="PF00027">
    <property type="entry name" value="cNMP_binding"/>
    <property type="match status" value="1"/>
</dbReference>
<dbReference type="RefSeq" id="WP_157754652.1">
    <property type="nucleotide sequence ID" value="NZ_CP013118.1"/>
</dbReference>
<evidence type="ECO:0000313" key="2">
    <source>
        <dbReference type="EMBL" id="ALO16202.1"/>
    </source>
</evidence>
<gene>
    <name evidence="2" type="ORF">L21SP5_02579</name>
</gene>
<dbReference type="Gene3D" id="2.60.120.10">
    <property type="entry name" value="Jelly Rolls"/>
    <property type="match status" value="1"/>
</dbReference>
<name>A0A0S2I1Q6_9BACT</name>
<dbReference type="KEGG" id="blq:L21SP5_02579"/>
<evidence type="ECO:0000259" key="1">
    <source>
        <dbReference type="Pfam" id="PF00027"/>
    </source>
</evidence>
<protein>
    <submittedName>
        <fullName evidence="2">Cyclic nucleotide-binding domain protein</fullName>
    </submittedName>
</protein>
<proteinExistence type="predicted"/>
<feature type="domain" description="Cyclic nucleotide-binding" evidence="1">
    <location>
        <begin position="33"/>
        <end position="112"/>
    </location>
</feature>
<sequence length="192" mass="22227">MEQTEAVVAHLSRYKLMEPDEIRTACQYFQVQDLTKNEFFLKAGERCSKIGFLLEGLICSFVYDANGEVVVKHFVQPLNFFTDNESYEQQIPAKLNLQALTGARVYYITRQNNSKVQEEFPNWIPTLKMMSADALQKMIQMQNILHLGSAVDKYRHLLKHYPTLLVQAPLKYIASYLGITQSSLSRIRRENL</sequence>
<organism evidence="2 3">
    <name type="scientific">Salinivirga cyanobacteriivorans</name>
    <dbReference type="NCBI Taxonomy" id="1307839"/>
    <lineage>
        <taxon>Bacteria</taxon>
        <taxon>Pseudomonadati</taxon>
        <taxon>Bacteroidota</taxon>
        <taxon>Bacteroidia</taxon>
        <taxon>Bacteroidales</taxon>
        <taxon>Salinivirgaceae</taxon>
        <taxon>Salinivirga</taxon>
    </lineage>
</organism>